<dbReference type="EC" id="3.1.1.31" evidence="4"/>
<keyword evidence="5" id="KW-1185">Reference proteome</keyword>
<comment type="similarity">
    <text evidence="1">Belongs to the cycloisomerase 2 family.</text>
</comment>
<dbReference type="InterPro" id="IPR050282">
    <property type="entry name" value="Cycloisomerase_2"/>
</dbReference>
<feature type="chain" id="PRO_5021735978" evidence="3">
    <location>
        <begin position="21"/>
        <end position="784"/>
    </location>
</feature>
<evidence type="ECO:0000256" key="2">
    <source>
        <dbReference type="ARBA" id="ARBA00022526"/>
    </source>
</evidence>
<dbReference type="RefSeq" id="WP_145067160.1">
    <property type="nucleotide sequence ID" value="NZ_CP036287.1"/>
</dbReference>
<organism evidence="4 5">
    <name type="scientific">Engelhardtia mirabilis</name>
    <dbReference type="NCBI Taxonomy" id="2528011"/>
    <lineage>
        <taxon>Bacteria</taxon>
        <taxon>Pseudomonadati</taxon>
        <taxon>Planctomycetota</taxon>
        <taxon>Planctomycetia</taxon>
        <taxon>Planctomycetia incertae sedis</taxon>
        <taxon>Engelhardtia</taxon>
    </lineage>
</organism>
<dbReference type="GO" id="GO:0017057">
    <property type="term" value="F:6-phosphogluconolactonase activity"/>
    <property type="evidence" value="ECO:0007669"/>
    <property type="project" value="UniProtKB-EC"/>
</dbReference>
<dbReference type="PANTHER" id="PTHR30344:SF1">
    <property type="entry name" value="6-PHOSPHOGLUCONOLACTONASE"/>
    <property type="match status" value="1"/>
</dbReference>
<dbReference type="AlphaFoldDB" id="A0A518BMR7"/>
<reference evidence="4 5" key="1">
    <citation type="submission" date="2019-02" db="EMBL/GenBank/DDBJ databases">
        <title>Deep-cultivation of Planctomycetes and their phenomic and genomic characterization uncovers novel biology.</title>
        <authorList>
            <person name="Wiegand S."/>
            <person name="Jogler M."/>
            <person name="Boedeker C."/>
            <person name="Pinto D."/>
            <person name="Vollmers J."/>
            <person name="Rivas-Marin E."/>
            <person name="Kohn T."/>
            <person name="Peeters S.H."/>
            <person name="Heuer A."/>
            <person name="Rast P."/>
            <person name="Oberbeckmann S."/>
            <person name="Bunk B."/>
            <person name="Jeske O."/>
            <person name="Meyerdierks A."/>
            <person name="Storesund J.E."/>
            <person name="Kallscheuer N."/>
            <person name="Luecker S."/>
            <person name="Lage O.M."/>
            <person name="Pohl T."/>
            <person name="Merkel B.J."/>
            <person name="Hornburger P."/>
            <person name="Mueller R.-W."/>
            <person name="Bruemmer F."/>
            <person name="Labrenz M."/>
            <person name="Spormann A.M."/>
            <person name="Op den Camp H."/>
            <person name="Overmann J."/>
            <person name="Amann R."/>
            <person name="Jetten M.S.M."/>
            <person name="Mascher T."/>
            <person name="Medema M.H."/>
            <person name="Devos D.P."/>
            <person name="Kaster A.-K."/>
            <person name="Ovreas L."/>
            <person name="Rohde M."/>
            <person name="Galperin M.Y."/>
            <person name="Jogler C."/>
        </authorList>
    </citation>
    <scope>NUCLEOTIDE SEQUENCE [LARGE SCALE GENOMIC DNA]</scope>
    <source>
        <strain evidence="4 5">Pla133</strain>
    </source>
</reference>
<dbReference type="EMBL" id="CP036287">
    <property type="protein sequence ID" value="QDU68280.1"/>
    <property type="molecule type" value="Genomic_DNA"/>
</dbReference>
<dbReference type="Proteomes" id="UP000316921">
    <property type="component" value="Chromosome"/>
</dbReference>
<evidence type="ECO:0000256" key="1">
    <source>
        <dbReference type="ARBA" id="ARBA00005564"/>
    </source>
</evidence>
<dbReference type="Pfam" id="PF10282">
    <property type="entry name" value="Lactonase"/>
    <property type="match status" value="4"/>
</dbReference>
<protein>
    <submittedName>
        <fullName evidence="4">6-phosphogluconolactonase</fullName>
        <ecNumber evidence="4">3.1.1.31</ecNumber>
    </submittedName>
</protein>
<dbReference type="PROSITE" id="PS51257">
    <property type="entry name" value="PROKAR_LIPOPROTEIN"/>
    <property type="match status" value="1"/>
</dbReference>
<dbReference type="Gene3D" id="2.60.40.10">
    <property type="entry name" value="Immunoglobulins"/>
    <property type="match status" value="1"/>
</dbReference>
<keyword evidence="4" id="KW-0378">Hydrolase</keyword>
<gene>
    <name evidence="4" type="primary">pgl_2</name>
    <name evidence="4" type="ORF">Pla133_33760</name>
</gene>
<evidence type="ECO:0000313" key="5">
    <source>
        <dbReference type="Proteomes" id="UP000316921"/>
    </source>
</evidence>
<keyword evidence="3" id="KW-0732">Signal</keyword>
<dbReference type="InterPro" id="IPR011045">
    <property type="entry name" value="N2O_reductase_N"/>
</dbReference>
<sequence length="784" mass="79450" precursor="true">MTNRSTGTGNFFLLALGATAGSLAGCGGSAGVPAGPPAQVPTLTYSDGSFVYLADVIGPAITPVSQPSGTTGFSISPPLPAGLLLDPLTGAITGIPTDPAAPTVYTITALGADLTADVELEVRDSFGAPRFAFGLDWGQGRIQTWRVDGESGELVAGATSPADQFPFRGAADPLGRFLYVAHFGTGSIGVYEIDQETGAATIVQLLQLGSATVDLTISPDGRFLYAADFGLDVVALFEIDATTGLLAPTAQLLPISDPSGLALSSDGQSLYVASLTGNLIAAFDLDPVSGGFVSARGTVMTPGPFDLALTPDGSGLYTCNFGVNAITAIGIDGAGVMTRLDSYLTAAQPVSLSASMGGERLTVSTFAGGTLESFKILADKRLTATSVLSTGGNMASVAELGVADRVLAPLFDRSLAATALPATALAALVDGTREMAAGNPVDLIPVSTSRPATLAPDRVYSANISAGDVSALAFDEVLAQLDSIAAPKAAGAKPSDLAISPDGRFLYVAEELAGQVLGFRLDSTSGALSQPIATANAGFLVRALAISGNGKRLIAAGNSGVTLFDVDVTTGQVVELDTTPAGLAPDDVDLDASGRFVYVANRNSGDISVFDTSSGSLIEIAGSPFDNGLTSGPRSLSLSPDGGLLAVSSSNLNRIRVQRVDRNTGALSFAQDLIIGLDPRGLDWSLDGRNLYVALADANAVAVVARADNDALSLVTTHSAGLDTKSIDVDPSGELLYAAAFNSNTIEVFAIGAAGSLTHVDSAPLGAGAGPDAVLSRARWRDLE</sequence>
<keyword evidence="2" id="KW-0119">Carbohydrate metabolism</keyword>
<dbReference type="PANTHER" id="PTHR30344">
    <property type="entry name" value="6-PHOSPHOGLUCONOLACTONASE-RELATED"/>
    <property type="match status" value="1"/>
</dbReference>
<evidence type="ECO:0000313" key="4">
    <source>
        <dbReference type="EMBL" id="QDU68280.1"/>
    </source>
</evidence>
<feature type="signal peptide" evidence="3">
    <location>
        <begin position="1"/>
        <end position="20"/>
    </location>
</feature>
<evidence type="ECO:0000256" key="3">
    <source>
        <dbReference type="SAM" id="SignalP"/>
    </source>
</evidence>
<dbReference type="KEGG" id="pbap:Pla133_33760"/>
<dbReference type="SUPFAM" id="SSF50974">
    <property type="entry name" value="Nitrous oxide reductase, N-terminal domain"/>
    <property type="match status" value="1"/>
</dbReference>
<dbReference type="SUPFAM" id="SSF82171">
    <property type="entry name" value="DPP6 N-terminal domain-like"/>
    <property type="match status" value="1"/>
</dbReference>
<dbReference type="Gene3D" id="2.130.10.10">
    <property type="entry name" value="YVTN repeat-like/Quinoprotein amine dehydrogenase"/>
    <property type="match status" value="5"/>
</dbReference>
<accession>A0A518BMR7</accession>
<dbReference type="InterPro" id="IPR015943">
    <property type="entry name" value="WD40/YVTN_repeat-like_dom_sf"/>
</dbReference>
<name>A0A518BMR7_9BACT</name>
<dbReference type="GO" id="GO:0006006">
    <property type="term" value="P:glucose metabolic process"/>
    <property type="evidence" value="ECO:0007669"/>
    <property type="project" value="UniProtKB-KW"/>
</dbReference>
<keyword evidence="2" id="KW-0313">Glucose metabolism</keyword>
<dbReference type="InterPro" id="IPR019405">
    <property type="entry name" value="Lactonase_7-beta_prop"/>
</dbReference>
<dbReference type="InterPro" id="IPR013783">
    <property type="entry name" value="Ig-like_fold"/>
</dbReference>
<proteinExistence type="inferred from homology"/>